<feature type="transmembrane region" description="Helical" evidence="1">
    <location>
        <begin position="27"/>
        <end position="46"/>
    </location>
</feature>
<evidence type="ECO:0000256" key="1">
    <source>
        <dbReference type="SAM" id="Phobius"/>
    </source>
</evidence>
<reference evidence="2 3" key="1">
    <citation type="submission" date="2015-06" db="EMBL/GenBank/DDBJ databases">
        <authorList>
            <person name="Xie B.-B."/>
            <person name="Rong J.-C."/>
            <person name="Qin Q.-L."/>
            <person name="Zhang Y.-Z."/>
        </authorList>
    </citation>
    <scope>NUCLEOTIDE SEQUENCE [LARGE SCALE GENOMIC DNA]</scope>
    <source>
        <strain evidence="2 3">KMM 3549</strain>
    </source>
</reference>
<keyword evidence="3" id="KW-1185">Reference proteome</keyword>
<protein>
    <submittedName>
        <fullName evidence="2">Uncharacterized protein</fullName>
    </submittedName>
</protein>
<dbReference type="Proteomes" id="UP000217258">
    <property type="component" value="Chromosome I"/>
</dbReference>
<keyword evidence="1" id="KW-0812">Transmembrane</keyword>
<keyword evidence="1" id="KW-0472">Membrane</keyword>
<name>A0ABM6N0D4_9GAMM</name>
<proteinExistence type="predicted"/>
<evidence type="ECO:0000313" key="2">
    <source>
        <dbReference type="EMBL" id="ATC89680.1"/>
    </source>
</evidence>
<dbReference type="EMBL" id="CP011030">
    <property type="protein sequence ID" value="ATC89680.1"/>
    <property type="molecule type" value="Genomic_DNA"/>
</dbReference>
<gene>
    <name evidence="2" type="ORF">PISS_a0664</name>
</gene>
<evidence type="ECO:0000313" key="3">
    <source>
        <dbReference type="Proteomes" id="UP000217258"/>
    </source>
</evidence>
<keyword evidence="1" id="KW-1133">Transmembrane helix</keyword>
<accession>A0ABM6N0D4</accession>
<organism evidence="2 3">
    <name type="scientific">Pseudoalteromonas issachenkonii</name>
    <dbReference type="NCBI Taxonomy" id="152297"/>
    <lineage>
        <taxon>Bacteria</taxon>
        <taxon>Pseudomonadati</taxon>
        <taxon>Pseudomonadota</taxon>
        <taxon>Gammaproteobacteria</taxon>
        <taxon>Alteromonadales</taxon>
        <taxon>Pseudoalteromonadaceae</taxon>
        <taxon>Pseudoalteromonas</taxon>
    </lineage>
</organism>
<sequence length="47" mass="5694">MVEINPIQLYLQPLFTKISQCVLQKPLLFFLYLINLMAYSMFLFFLF</sequence>